<sequence length="206" mass="23582">MQSASYSFPILFNFIIVSKFEVFLIQKSNRLPPIHGIRITSATITAGITIIGVAVNFALDWQRSVQTQAEMKKSKEIIAENSNITFGLTKQQDYHTEASEEDLKPATVFKGLDPLMINVCSDCRAFNAKRETQEVSPGMVQLPLALCLICRAHFVRSRKFYEYDVVLIKKKLEDQRIVACFFFHILILQNKFHIVKSVIFKSKNKF</sequence>
<dbReference type="EMBL" id="WUAV01000006">
    <property type="protein sequence ID" value="KAF1745952.1"/>
    <property type="molecule type" value="Genomic_DNA"/>
</dbReference>
<keyword evidence="1" id="KW-0472">Membrane</keyword>
<name>A0A6A5FTP9_CAERE</name>
<feature type="transmembrane region" description="Helical" evidence="1">
    <location>
        <begin position="37"/>
        <end position="59"/>
    </location>
</feature>
<evidence type="ECO:0000313" key="3">
    <source>
        <dbReference type="Proteomes" id="UP000483820"/>
    </source>
</evidence>
<dbReference type="GeneID" id="9810271"/>
<dbReference type="Proteomes" id="UP000483820">
    <property type="component" value="Chromosome X"/>
</dbReference>
<protein>
    <submittedName>
        <fullName evidence="2">Uncharacterized protein</fullName>
    </submittedName>
</protein>
<organism evidence="2 3">
    <name type="scientific">Caenorhabditis remanei</name>
    <name type="common">Caenorhabditis vulgaris</name>
    <dbReference type="NCBI Taxonomy" id="31234"/>
    <lineage>
        <taxon>Eukaryota</taxon>
        <taxon>Metazoa</taxon>
        <taxon>Ecdysozoa</taxon>
        <taxon>Nematoda</taxon>
        <taxon>Chromadorea</taxon>
        <taxon>Rhabditida</taxon>
        <taxon>Rhabditina</taxon>
        <taxon>Rhabditomorpha</taxon>
        <taxon>Rhabditoidea</taxon>
        <taxon>Rhabditidae</taxon>
        <taxon>Peloderinae</taxon>
        <taxon>Caenorhabditis</taxon>
    </lineage>
</organism>
<dbReference type="KEGG" id="crq:GCK72_022400"/>
<keyword evidence="1" id="KW-0812">Transmembrane</keyword>
<evidence type="ECO:0000256" key="1">
    <source>
        <dbReference type="SAM" id="Phobius"/>
    </source>
</evidence>
<feature type="transmembrane region" description="Helical" evidence="1">
    <location>
        <begin position="6"/>
        <end position="25"/>
    </location>
</feature>
<comment type="caution">
    <text evidence="2">The sequence shown here is derived from an EMBL/GenBank/DDBJ whole genome shotgun (WGS) entry which is preliminary data.</text>
</comment>
<dbReference type="CTD" id="9810271"/>
<dbReference type="AlphaFoldDB" id="A0A6A5FTP9"/>
<reference evidence="2 3" key="1">
    <citation type="submission" date="2019-12" db="EMBL/GenBank/DDBJ databases">
        <title>Chromosome-level assembly of the Caenorhabditis remanei genome.</title>
        <authorList>
            <person name="Teterina A.A."/>
            <person name="Willis J.H."/>
            <person name="Phillips P.C."/>
        </authorList>
    </citation>
    <scope>NUCLEOTIDE SEQUENCE [LARGE SCALE GENOMIC DNA]</scope>
    <source>
        <strain evidence="2 3">PX506</strain>
        <tissue evidence="2">Whole organism</tissue>
    </source>
</reference>
<proteinExistence type="predicted"/>
<gene>
    <name evidence="2" type="ORF">GCK72_022400</name>
</gene>
<evidence type="ECO:0000313" key="2">
    <source>
        <dbReference type="EMBL" id="KAF1745952.1"/>
    </source>
</evidence>
<accession>A0A6A5FTP9</accession>
<keyword evidence="1" id="KW-1133">Transmembrane helix</keyword>
<dbReference type="RefSeq" id="XP_053578367.1">
    <property type="nucleotide sequence ID" value="XM_053734801.1"/>
</dbReference>